<organism evidence="2">
    <name type="scientific">Zea mays</name>
    <name type="common">Maize</name>
    <dbReference type="NCBI Taxonomy" id="4577"/>
    <lineage>
        <taxon>Eukaryota</taxon>
        <taxon>Viridiplantae</taxon>
        <taxon>Streptophyta</taxon>
        <taxon>Embryophyta</taxon>
        <taxon>Tracheophyta</taxon>
        <taxon>Spermatophyta</taxon>
        <taxon>Magnoliopsida</taxon>
        <taxon>Liliopsida</taxon>
        <taxon>Poales</taxon>
        <taxon>Poaceae</taxon>
        <taxon>PACMAD clade</taxon>
        <taxon>Panicoideae</taxon>
        <taxon>Andropogonodae</taxon>
        <taxon>Andropogoneae</taxon>
        <taxon>Tripsacinae</taxon>
        <taxon>Zea</taxon>
    </lineage>
</organism>
<dbReference type="PROSITE" id="PS50011">
    <property type="entry name" value="PROTEIN_KINASE_DOM"/>
    <property type="match status" value="1"/>
</dbReference>
<keyword evidence="2" id="KW-0418">Kinase</keyword>
<evidence type="ECO:0000313" key="2">
    <source>
        <dbReference type="EMBL" id="AQK58505.1"/>
    </source>
</evidence>
<dbReference type="Gene3D" id="1.10.510.10">
    <property type="entry name" value="Transferase(Phosphotransferase) domain 1"/>
    <property type="match status" value="1"/>
</dbReference>
<dbReference type="GO" id="GO:0005524">
    <property type="term" value="F:ATP binding"/>
    <property type="evidence" value="ECO:0007669"/>
    <property type="project" value="UniProtKB-UniRule"/>
</dbReference>
<dbReference type="GO" id="GO:0004672">
    <property type="term" value="F:protein kinase activity"/>
    <property type="evidence" value="ECO:0007669"/>
    <property type="project" value="InterPro"/>
</dbReference>
<dbReference type="SMR" id="A0A1D6QLD0"/>
<keyword evidence="2" id="KW-0675">Receptor</keyword>
<dbReference type="InParanoid" id="A0A1D6QLD0"/>
<dbReference type="InterPro" id="IPR011009">
    <property type="entry name" value="Kinase-like_dom_sf"/>
</dbReference>
<dbReference type="FunFam" id="1.10.510.10:FF:000625">
    <property type="entry name" value="Cysteine-rich receptor-like protein kinase 6"/>
    <property type="match status" value="1"/>
</dbReference>
<dbReference type="FunFam" id="3.30.200.20:FF:000465">
    <property type="entry name" value="Cysteine-rich receptor-like protein kinase 6"/>
    <property type="match status" value="1"/>
</dbReference>
<gene>
    <name evidence="2" type="ORF">ZEAMMB73_Zm00001d052990</name>
</gene>
<dbReference type="STRING" id="4577.A0A1D6QLD0"/>
<name>A0A1D6QLD0_MAIZE</name>
<proteinExistence type="predicted"/>
<dbReference type="ExpressionAtlas" id="A0A1D6QLD0">
    <property type="expression patterns" value="baseline and differential"/>
</dbReference>
<keyword evidence="2" id="KW-0808">Transferase</keyword>
<dbReference type="AlphaFoldDB" id="A0A1D6QLD0"/>
<reference evidence="2" key="1">
    <citation type="submission" date="2015-12" db="EMBL/GenBank/DDBJ databases">
        <title>Update maize B73 reference genome by single molecule sequencing technologies.</title>
        <authorList>
            <consortium name="Maize Genome Sequencing Project"/>
            <person name="Ware D."/>
        </authorList>
    </citation>
    <scope>NUCLEOTIDE SEQUENCE</scope>
    <source>
        <tissue evidence="2">Seedling</tissue>
    </source>
</reference>
<dbReference type="PANTHER" id="PTHR45707:SF59">
    <property type="entry name" value="PROTEIN KINASE DOMAIN-CONTAINING PROTEIN"/>
    <property type="match status" value="1"/>
</dbReference>
<dbReference type="PANTHER" id="PTHR45707">
    <property type="entry name" value="C2 CALCIUM/LIPID-BINDING PLANT PHOSPHORIBOSYLTRANSFERASE FAMILY PROTEIN"/>
    <property type="match status" value="1"/>
</dbReference>
<dbReference type="EMBL" id="CM000780">
    <property type="protein sequence ID" value="AQK58505.1"/>
    <property type="molecule type" value="Genomic_DNA"/>
</dbReference>
<dbReference type="SUPFAM" id="SSF56112">
    <property type="entry name" value="Protein kinase-like (PK-like)"/>
    <property type="match status" value="1"/>
</dbReference>
<dbReference type="InterPro" id="IPR017441">
    <property type="entry name" value="Protein_kinase_ATP_BS"/>
</dbReference>
<dbReference type="PROSITE" id="PS00107">
    <property type="entry name" value="PROTEIN_KINASE_ATP"/>
    <property type="match status" value="1"/>
</dbReference>
<evidence type="ECO:0000256" key="1">
    <source>
        <dbReference type="PROSITE-ProRule" id="PRU10141"/>
    </source>
</evidence>
<dbReference type="Pfam" id="PF00069">
    <property type="entry name" value="Pkinase"/>
    <property type="match status" value="1"/>
</dbReference>
<dbReference type="IntAct" id="A0A1D6QLD0">
    <property type="interactions" value="11"/>
</dbReference>
<keyword evidence="1" id="KW-0547">Nucleotide-binding</keyword>
<sequence>MATDASGGGKPSLLLSTLPKQLPSDFLKEITDGFSADRKLGQGGFGTVYKGFLQDGQAIAVKKLSDNSPVATEKQFKNEVGNLMAIQHENIVRLYGYCHELQKKVIEHNGRYILVDVVQSMLCYEYAPKGSLDKCIFDISSRPNWATCFKIIKGICQGLYFLHKGMDRPIVHLDLQPANILLDDNMVPKIADFGLSRLFGEEQTRINTINVVGAKGYMAPEYLYRGEISTRSDIYSLGVLIMEITTGQKNSPNDKDMCARNFINQARIHILLCVCQTWTDEHMASKYSSLDADSLQQVKACIETGLKCVDIDQKKRPSIVEIVDKLDGRLAL</sequence>
<dbReference type="Gene3D" id="3.30.200.20">
    <property type="entry name" value="Phosphorylase Kinase, domain 1"/>
    <property type="match status" value="1"/>
</dbReference>
<dbReference type="FunCoup" id="A0A1D6QLD0">
    <property type="interactions" value="167"/>
</dbReference>
<feature type="binding site" evidence="1">
    <location>
        <position position="63"/>
    </location>
    <ligand>
        <name>ATP</name>
        <dbReference type="ChEBI" id="CHEBI:30616"/>
    </ligand>
</feature>
<keyword evidence="1" id="KW-0067">ATP-binding</keyword>
<accession>A0A1D6QLD0</accession>
<dbReference type="InterPro" id="IPR000719">
    <property type="entry name" value="Prot_kinase_dom"/>
</dbReference>
<protein>
    <submittedName>
        <fullName evidence="2">Cysteine-rich receptor-like protein kinase 6</fullName>
    </submittedName>
</protein>